<feature type="non-terminal residue" evidence="1">
    <location>
        <position position="1"/>
    </location>
</feature>
<reference evidence="1" key="1">
    <citation type="submission" date="2021-02" db="EMBL/GenBank/DDBJ databases">
        <authorList>
            <person name="Nowell W R."/>
        </authorList>
    </citation>
    <scope>NUCLEOTIDE SEQUENCE</scope>
</reference>
<evidence type="ECO:0000313" key="2">
    <source>
        <dbReference type="Proteomes" id="UP000663889"/>
    </source>
</evidence>
<evidence type="ECO:0000313" key="1">
    <source>
        <dbReference type="EMBL" id="CAF1588144.1"/>
    </source>
</evidence>
<name>A0A815ZRI8_9BILA</name>
<organism evidence="1 2">
    <name type="scientific">Rotaria sordida</name>
    <dbReference type="NCBI Taxonomy" id="392033"/>
    <lineage>
        <taxon>Eukaryota</taxon>
        <taxon>Metazoa</taxon>
        <taxon>Spiralia</taxon>
        <taxon>Gnathifera</taxon>
        <taxon>Rotifera</taxon>
        <taxon>Eurotatoria</taxon>
        <taxon>Bdelloidea</taxon>
        <taxon>Philodinida</taxon>
        <taxon>Philodinidae</taxon>
        <taxon>Rotaria</taxon>
    </lineage>
</organism>
<dbReference type="AlphaFoldDB" id="A0A815ZRI8"/>
<comment type="caution">
    <text evidence="1">The sequence shown here is derived from an EMBL/GenBank/DDBJ whole genome shotgun (WGS) entry which is preliminary data.</text>
</comment>
<protein>
    <submittedName>
        <fullName evidence="1">Uncharacterized protein</fullName>
    </submittedName>
</protein>
<gene>
    <name evidence="1" type="ORF">SEV965_LOCUS40064</name>
</gene>
<sequence>EDNILRELIRFNNDIDLILSRLEMEGENLQQQHQG</sequence>
<dbReference type="EMBL" id="CAJNOU010021634">
    <property type="protein sequence ID" value="CAF1588144.1"/>
    <property type="molecule type" value="Genomic_DNA"/>
</dbReference>
<dbReference type="Proteomes" id="UP000663889">
    <property type="component" value="Unassembled WGS sequence"/>
</dbReference>
<accession>A0A815ZRI8</accession>
<proteinExistence type="predicted"/>